<feature type="compositionally biased region" description="Basic and acidic residues" evidence="1">
    <location>
        <begin position="52"/>
        <end position="61"/>
    </location>
</feature>
<dbReference type="Proteomes" id="UP000790347">
    <property type="component" value="Unassembled WGS sequence"/>
</dbReference>
<proteinExistence type="predicted"/>
<keyword evidence="3" id="KW-1185">Reference proteome</keyword>
<reference evidence="2" key="1">
    <citation type="submission" date="2013-05" db="EMBL/GenBank/DDBJ databases">
        <authorList>
            <person name="Yim A.K.Y."/>
            <person name="Chan T.F."/>
            <person name="Ji K.M."/>
            <person name="Liu X.Y."/>
            <person name="Zhou J.W."/>
            <person name="Li R.Q."/>
            <person name="Yang K.Y."/>
            <person name="Li J."/>
            <person name="Li M."/>
            <person name="Law P.T.W."/>
            <person name="Wu Y.L."/>
            <person name="Cai Z.L."/>
            <person name="Qin H."/>
            <person name="Bao Y."/>
            <person name="Leung R.K.K."/>
            <person name="Ng P.K.S."/>
            <person name="Zou J."/>
            <person name="Zhong X.J."/>
            <person name="Ran P.X."/>
            <person name="Zhong N.S."/>
            <person name="Liu Z.G."/>
            <person name="Tsui S.K.W."/>
        </authorList>
    </citation>
    <scope>NUCLEOTIDE SEQUENCE</scope>
    <source>
        <strain evidence="2">Derf</strain>
        <tissue evidence="2">Whole organism</tissue>
    </source>
</reference>
<evidence type="ECO:0000256" key="1">
    <source>
        <dbReference type="SAM" id="MobiDB-lite"/>
    </source>
</evidence>
<dbReference type="EMBL" id="ASGP02000009">
    <property type="protein sequence ID" value="KAH9491144.1"/>
    <property type="molecule type" value="Genomic_DNA"/>
</dbReference>
<accession>A0A922HMY2</accession>
<dbReference type="AlphaFoldDB" id="A0A922HMY2"/>
<organism evidence="2 3">
    <name type="scientific">Dermatophagoides farinae</name>
    <name type="common">American house dust mite</name>
    <dbReference type="NCBI Taxonomy" id="6954"/>
    <lineage>
        <taxon>Eukaryota</taxon>
        <taxon>Metazoa</taxon>
        <taxon>Ecdysozoa</taxon>
        <taxon>Arthropoda</taxon>
        <taxon>Chelicerata</taxon>
        <taxon>Arachnida</taxon>
        <taxon>Acari</taxon>
        <taxon>Acariformes</taxon>
        <taxon>Sarcoptiformes</taxon>
        <taxon>Astigmata</taxon>
        <taxon>Psoroptidia</taxon>
        <taxon>Analgoidea</taxon>
        <taxon>Pyroglyphidae</taxon>
        <taxon>Dermatophagoidinae</taxon>
        <taxon>Dermatophagoides</taxon>
    </lineage>
</organism>
<comment type="caution">
    <text evidence="2">The sequence shown here is derived from an EMBL/GenBank/DDBJ whole genome shotgun (WGS) entry which is preliminary data.</text>
</comment>
<name>A0A922HMY2_DERFA</name>
<evidence type="ECO:0000313" key="2">
    <source>
        <dbReference type="EMBL" id="KAH9491144.1"/>
    </source>
</evidence>
<sequence length="72" mass="8679">MDDHVFPASLANNKLRKDYSFQNLDSLIEQILMAWLPLYNIFTYEIYMSKSNDDNDHDHHIVLQQKRPRKNK</sequence>
<reference evidence="2" key="2">
    <citation type="journal article" date="2022" name="Res Sq">
        <title>Comparative Genomics Reveals Insights into the Divergent Evolution of Astigmatic Mites and Household Pest Adaptations.</title>
        <authorList>
            <person name="Xiong Q."/>
            <person name="Wan A.T.-Y."/>
            <person name="Liu X.-Y."/>
            <person name="Fung C.S.-H."/>
            <person name="Xiao X."/>
            <person name="Malainual N."/>
            <person name="Hou J."/>
            <person name="Wang L."/>
            <person name="Wang M."/>
            <person name="Yang K."/>
            <person name="Cui Y."/>
            <person name="Leung E."/>
            <person name="Nong W."/>
            <person name="Shin S.-K."/>
            <person name="Au S."/>
            <person name="Jeong K.Y."/>
            <person name="Chew F.T."/>
            <person name="Hui J."/>
            <person name="Leung T.F."/>
            <person name="Tungtrongchitr A."/>
            <person name="Zhong N."/>
            <person name="Liu Z."/>
            <person name="Tsui S."/>
        </authorList>
    </citation>
    <scope>NUCLEOTIDE SEQUENCE</scope>
    <source>
        <strain evidence="2">Derf</strain>
        <tissue evidence="2">Whole organism</tissue>
    </source>
</reference>
<evidence type="ECO:0000313" key="3">
    <source>
        <dbReference type="Proteomes" id="UP000790347"/>
    </source>
</evidence>
<protein>
    <submittedName>
        <fullName evidence="2">Uncharacterized protein</fullName>
    </submittedName>
</protein>
<feature type="region of interest" description="Disordered" evidence="1">
    <location>
        <begin position="52"/>
        <end position="72"/>
    </location>
</feature>
<gene>
    <name evidence="2" type="ORF">DERF_015877</name>
</gene>